<feature type="domain" description="Major facilitator superfamily (MFS) profile" evidence="8">
    <location>
        <begin position="63"/>
        <end position="490"/>
    </location>
</feature>
<feature type="transmembrane region" description="Helical" evidence="7">
    <location>
        <begin position="129"/>
        <end position="149"/>
    </location>
</feature>
<evidence type="ECO:0000256" key="2">
    <source>
        <dbReference type="ARBA" id="ARBA00008335"/>
    </source>
</evidence>
<dbReference type="EMBL" id="CP055902">
    <property type="protein sequence ID" value="QKX62515.1"/>
    <property type="molecule type" value="Genomic_DNA"/>
</dbReference>
<gene>
    <name evidence="9" type="ORF">TRUGW13939_09676</name>
</gene>
<evidence type="ECO:0000313" key="9">
    <source>
        <dbReference type="EMBL" id="QKX62515.1"/>
    </source>
</evidence>
<organism evidence="9 10">
    <name type="scientific">Talaromyces rugulosus</name>
    <name type="common">Penicillium rugulosum</name>
    <dbReference type="NCBI Taxonomy" id="121627"/>
    <lineage>
        <taxon>Eukaryota</taxon>
        <taxon>Fungi</taxon>
        <taxon>Dikarya</taxon>
        <taxon>Ascomycota</taxon>
        <taxon>Pezizomycotina</taxon>
        <taxon>Eurotiomycetes</taxon>
        <taxon>Eurotiomycetidae</taxon>
        <taxon>Eurotiales</taxon>
        <taxon>Trichocomaceae</taxon>
        <taxon>Talaromyces</taxon>
        <taxon>Talaromyces sect. Islandici</taxon>
    </lineage>
</organism>
<dbReference type="CDD" id="cd17323">
    <property type="entry name" value="MFS_Tpo1_MDR_like"/>
    <property type="match status" value="1"/>
</dbReference>
<keyword evidence="3 7" id="KW-0812">Transmembrane</keyword>
<reference evidence="10" key="1">
    <citation type="submission" date="2020-06" db="EMBL/GenBank/DDBJ databases">
        <title>A chromosome-scale genome assembly of Talaromyces rugulosus W13939.</title>
        <authorList>
            <person name="Wang B."/>
            <person name="Guo L."/>
            <person name="Ye K."/>
            <person name="Wang L."/>
        </authorList>
    </citation>
    <scope>NUCLEOTIDE SEQUENCE [LARGE SCALE GENOMIC DNA]</scope>
    <source>
        <strain evidence="10">W13939</strain>
    </source>
</reference>
<dbReference type="OrthoDB" id="5296287at2759"/>
<comment type="subcellular location">
    <subcellularLocation>
        <location evidence="1">Membrane</location>
        <topology evidence="1">Multi-pass membrane protein</topology>
    </subcellularLocation>
</comment>
<dbReference type="PROSITE" id="PS50850">
    <property type="entry name" value="MFS"/>
    <property type="match status" value="1"/>
</dbReference>
<accession>A0A7H8RAP4</accession>
<evidence type="ECO:0000256" key="3">
    <source>
        <dbReference type="ARBA" id="ARBA00022692"/>
    </source>
</evidence>
<feature type="transmembrane region" description="Helical" evidence="7">
    <location>
        <begin position="218"/>
        <end position="238"/>
    </location>
</feature>
<dbReference type="RefSeq" id="XP_035348689.1">
    <property type="nucleotide sequence ID" value="XM_035492796.1"/>
</dbReference>
<keyword evidence="5 7" id="KW-0472">Membrane</keyword>
<sequence length="500" mass="54560">MGEPRTEVFESTALASLHTDIEHDSAAIKTPDEDKSSDPDVVDFERDDPANPRNWSTGKKSFNLTVVSLITLLSPTTSTVSSPISPAIMKHFNTTNEMVGAFVTTVFLLGYVFGPCIIAPMSEMYGRAILYKVCIVLFIVFNVACALAPSMGTLIIFRLLAGIMGSCPITLGAGSVADMTTAEKRAGAMSGYVIGTILGPSLGPIIGGYVSPDKGWRWAFWLMAILLGAIAIPVMLLAESYPYVILKRKTEKLRSETGNMHLRSALDTGKTPRQLFAFSIWRPLKMLMSPIVFLLSLYCALVYTFLYLCFTTFPVLLNDEYRFGSGPSGLATLGLGVGSILGLFISGGSSDKISKYLTKKHGGEAKPEYRLPVLIIGAFFTPIGLFWYGWTAYYHTHWILPIIGTGFIGAGMLIAFMATTMYVVDAFTMYAASVTASNAIFRCLFAALIPLAGPSMYTKLGYGWGNSLLGFLGVAFIPVPVIFYRYGERIRKSKMFNVEF</sequence>
<feature type="transmembrane region" description="Helical" evidence="7">
    <location>
        <begin position="430"/>
        <end position="452"/>
    </location>
</feature>
<keyword evidence="10" id="KW-1185">Reference proteome</keyword>
<feature type="transmembrane region" description="Helical" evidence="7">
    <location>
        <begin position="464"/>
        <end position="486"/>
    </location>
</feature>
<evidence type="ECO:0000256" key="5">
    <source>
        <dbReference type="ARBA" id="ARBA00023136"/>
    </source>
</evidence>
<evidence type="ECO:0000256" key="4">
    <source>
        <dbReference type="ARBA" id="ARBA00022989"/>
    </source>
</evidence>
<evidence type="ECO:0000256" key="7">
    <source>
        <dbReference type="SAM" id="Phobius"/>
    </source>
</evidence>
<dbReference type="GO" id="GO:0016020">
    <property type="term" value="C:membrane"/>
    <property type="evidence" value="ECO:0007669"/>
    <property type="project" value="UniProtKB-SubCell"/>
</dbReference>
<feature type="transmembrane region" description="Helical" evidence="7">
    <location>
        <begin position="155"/>
        <end position="177"/>
    </location>
</feature>
<dbReference type="GeneID" id="55997159"/>
<feature type="transmembrane region" description="Helical" evidence="7">
    <location>
        <begin position="61"/>
        <end position="78"/>
    </location>
</feature>
<evidence type="ECO:0000313" key="10">
    <source>
        <dbReference type="Proteomes" id="UP000509510"/>
    </source>
</evidence>
<feature type="transmembrane region" description="Helical" evidence="7">
    <location>
        <begin position="369"/>
        <end position="390"/>
    </location>
</feature>
<feature type="transmembrane region" description="Helical" evidence="7">
    <location>
        <begin position="396"/>
        <end position="418"/>
    </location>
</feature>
<dbReference type="KEGG" id="trg:TRUGW13939_09676"/>
<feature type="transmembrane region" description="Helical" evidence="7">
    <location>
        <begin position="291"/>
        <end position="317"/>
    </location>
</feature>
<protein>
    <recommendedName>
        <fullName evidence="8">Major facilitator superfamily (MFS) profile domain-containing protein</fullName>
    </recommendedName>
</protein>
<dbReference type="PANTHER" id="PTHR23502">
    <property type="entry name" value="MAJOR FACILITATOR SUPERFAMILY"/>
    <property type="match status" value="1"/>
</dbReference>
<keyword evidence="4 7" id="KW-1133">Transmembrane helix</keyword>
<evidence type="ECO:0000256" key="1">
    <source>
        <dbReference type="ARBA" id="ARBA00004141"/>
    </source>
</evidence>
<dbReference type="SUPFAM" id="SSF103473">
    <property type="entry name" value="MFS general substrate transporter"/>
    <property type="match status" value="1"/>
</dbReference>
<dbReference type="InterPro" id="IPR011701">
    <property type="entry name" value="MFS"/>
</dbReference>
<proteinExistence type="inferred from homology"/>
<feature type="transmembrane region" description="Helical" evidence="7">
    <location>
        <begin position="98"/>
        <end position="117"/>
    </location>
</feature>
<dbReference type="Proteomes" id="UP000509510">
    <property type="component" value="Chromosome V"/>
</dbReference>
<dbReference type="InterPro" id="IPR020846">
    <property type="entry name" value="MFS_dom"/>
</dbReference>
<comment type="similarity">
    <text evidence="2">Belongs to the major facilitator superfamily.</text>
</comment>
<evidence type="ECO:0000256" key="6">
    <source>
        <dbReference type="SAM" id="MobiDB-lite"/>
    </source>
</evidence>
<dbReference type="GO" id="GO:0022857">
    <property type="term" value="F:transmembrane transporter activity"/>
    <property type="evidence" value="ECO:0007669"/>
    <property type="project" value="InterPro"/>
</dbReference>
<dbReference type="Gene3D" id="1.20.1250.20">
    <property type="entry name" value="MFS general substrate transporter like domains"/>
    <property type="match status" value="1"/>
</dbReference>
<dbReference type="Pfam" id="PF07690">
    <property type="entry name" value="MFS_1"/>
    <property type="match status" value="1"/>
</dbReference>
<feature type="transmembrane region" description="Helical" evidence="7">
    <location>
        <begin position="329"/>
        <end position="348"/>
    </location>
</feature>
<feature type="region of interest" description="Disordered" evidence="6">
    <location>
        <begin position="21"/>
        <end position="55"/>
    </location>
</feature>
<dbReference type="PANTHER" id="PTHR23502:SF68">
    <property type="entry name" value="MULTIDRUG TRANSPORTER, PUTATIVE (AFU_ORTHOLOGUE AFUA_3G01120)-RELATED"/>
    <property type="match status" value="1"/>
</dbReference>
<evidence type="ECO:0000259" key="8">
    <source>
        <dbReference type="PROSITE" id="PS50850"/>
    </source>
</evidence>
<dbReference type="FunFam" id="1.20.1250.20:FF:000011">
    <property type="entry name" value="MFS multidrug transporter, putative"/>
    <property type="match status" value="1"/>
</dbReference>
<dbReference type="InterPro" id="IPR036259">
    <property type="entry name" value="MFS_trans_sf"/>
</dbReference>
<feature type="transmembrane region" description="Helical" evidence="7">
    <location>
        <begin position="189"/>
        <end position="212"/>
    </location>
</feature>
<feature type="compositionally biased region" description="Basic and acidic residues" evidence="6">
    <location>
        <begin position="21"/>
        <end position="50"/>
    </location>
</feature>
<dbReference type="AlphaFoldDB" id="A0A7H8RAP4"/>
<name>A0A7H8RAP4_TALRU</name>